<accession>A0A0J7KH55</accession>
<gene>
    <name evidence="1" type="ORF">RF55_10557</name>
</gene>
<keyword evidence="2" id="KW-1185">Reference proteome</keyword>
<evidence type="ECO:0000313" key="1">
    <source>
        <dbReference type="EMBL" id="KMQ89773.1"/>
    </source>
</evidence>
<dbReference type="OrthoDB" id="7699125at2759"/>
<evidence type="ECO:0000313" key="2">
    <source>
        <dbReference type="Proteomes" id="UP000036403"/>
    </source>
</evidence>
<name>A0A0J7KH55_LASNI</name>
<organism evidence="1 2">
    <name type="scientific">Lasius niger</name>
    <name type="common">Black garden ant</name>
    <dbReference type="NCBI Taxonomy" id="67767"/>
    <lineage>
        <taxon>Eukaryota</taxon>
        <taxon>Metazoa</taxon>
        <taxon>Ecdysozoa</taxon>
        <taxon>Arthropoda</taxon>
        <taxon>Hexapoda</taxon>
        <taxon>Insecta</taxon>
        <taxon>Pterygota</taxon>
        <taxon>Neoptera</taxon>
        <taxon>Endopterygota</taxon>
        <taxon>Hymenoptera</taxon>
        <taxon>Apocrita</taxon>
        <taxon>Aculeata</taxon>
        <taxon>Formicoidea</taxon>
        <taxon>Formicidae</taxon>
        <taxon>Formicinae</taxon>
        <taxon>Lasius</taxon>
        <taxon>Lasius</taxon>
    </lineage>
</organism>
<comment type="caution">
    <text evidence="1">The sequence shown here is derived from an EMBL/GenBank/DDBJ whole genome shotgun (WGS) entry which is preliminary data.</text>
</comment>
<sequence length="393" mass="45595">MVVNLRASSSFIGAALSKVVNAASFFVSDISDYTKSEILNFLEKKNIESEDPKVINLLEKFDCNNLFNNMDTAQIEAFKKCYNYIEATEISLGYRNDQQLDSKNQFWQQKQIYETFQYVSLIETLKLVISHENVWQYIESEKSASDNWLCNFKDDVTFKTHRYFQKYPNALRIQLYYDDLIVNNPSGSKTQSDKIGAFYYIIQNLPPHLNSFLGGIHVLALCHTADIEKYGMDAILRSFIYELRKLESDEGVLISTNGKERVLRASLAAVTADGLAAHQLFGLLSSAALYFCRLCMINRYIFHDNQNSICAIPRTKQLHDEHIKIIEEQVTEKDIENARKHCGVKEKSVLHENRYFHFTENYIFDPMHDIFQNVALMEIKLVLNHFITNKEYD</sequence>
<dbReference type="Proteomes" id="UP000036403">
    <property type="component" value="Unassembled WGS sequence"/>
</dbReference>
<dbReference type="PaxDb" id="67767-A0A0J7KH55"/>
<dbReference type="AlphaFoldDB" id="A0A0J7KH55"/>
<protein>
    <submittedName>
        <fullName evidence="1">Uncharacterized protein</fullName>
    </submittedName>
</protein>
<dbReference type="EMBL" id="LBMM01007390">
    <property type="protein sequence ID" value="KMQ89773.1"/>
    <property type="molecule type" value="Genomic_DNA"/>
</dbReference>
<proteinExistence type="predicted"/>
<reference evidence="1 2" key="1">
    <citation type="submission" date="2015-04" db="EMBL/GenBank/DDBJ databases">
        <title>Lasius niger genome sequencing.</title>
        <authorList>
            <person name="Konorov E.A."/>
            <person name="Nikitin M.A."/>
            <person name="Kirill M.V."/>
            <person name="Chang P."/>
        </authorList>
    </citation>
    <scope>NUCLEOTIDE SEQUENCE [LARGE SCALE GENOMIC DNA]</scope>
    <source>
        <tissue evidence="1">Whole</tissue>
    </source>
</reference>